<proteinExistence type="predicted"/>
<dbReference type="Pfam" id="PF26130">
    <property type="entry name" value="PB1-like"/>
    <property type="match status" value="1"/>
</dbReference>
<dbReference type="AlphaFoldDB" id="A0A6L2KAM3"/>
<gene>
    <name evidence="3" type="ORF">Tci_018354</name>
</gene>
<protein>
    <recommendedName>
        <fullName evidence="2">PB1-like domain-containing protein</fullName>
    </recommendedName>
</protein>
<feature type="compositionally biased region" description="Polar residues" evidence="1">
    <location>
        <begin position="1088"/>
        <end position="1103"/>
    </location>
</feature>
<organism evidence="3">
    <name type="scientific">Tanacetum cinerariifolium</name>
    <name type="common">Dalmatian daisy</name>
    <name type="synonym">Chrysanthemum cinerariifolium</name>
    <dbReference type="NCBI Taxonomy" id="118510"/>
    <lineage>
        <taxon>Eukaryota</taxon>
        <taxon>Viridiplantae</taxon>
        <taxon>Streptophyta</taxon>
        <taxon>Embryophyta</taxon>
        <taxon>Tracheophyta</taxon>
        <taxon>Spermatophyta</taxon>
        <taxon>Magnoliopsida</taxon>
        <taxon>eudicotyledons</taxon>
        <taxon>Gunneridae</taxon>
        <taxon>Pentapetalae</taxon>
        <taxon>asterids</taxon>
        <taxon>campanulids</taxon>
        <taxon>Asterales</taxon>
        <taxon>Asteraceae</taxon>
        <taxon>Asteroideae</taxon>
        <taxon>Anthemideae</taxon>
        <taxon>Anthemidinae</taxon>
        <taxon>Tanacetum</taxon>
    </lineage>
</organism>
<feature type="compositionally biased region" description="Polar residues" evidence="1">
    <location>
        <begin position="1159"/>
        <end position="1186"/>
    </location>
</feature>
<feature type="region of interest" description="Disordered" evidence="1">
    <location>
        <begin position="374"/>
        <end position="395"/>
    </location>
</feature>
<dbReference type="PANTHER" id="PTHR31973:SF190">
    <property type="entry name" value="MULE TRANSPOSASE DOMAIN-CONTAINING PROTEIN"/>
    <property type="match status" value="1"/>
</dbReference>
<dbReference type="PANTHER" id="PTHR31973">
    <property type="entry name" value="POLYPROTEIN, PUTATIVE-RELATED"/>
    <property type="match status" value="1"/>
</dbReference>
<comment type="caution">
    <text evidence="3">The sequence shown here is derived from an EMBL/GenBank/DDBJ whole genome shotgun (WGS) entry which is preliminary data.</text>
</comment>
<dbReference type="EMBL" id="BKCJ010002116">
    <property type="protein sequence ID" value="GEU46376.1"/>
    <property type="molecule type" value="Genomic_DNA"/>
</dbReference>
<dbReference type="InterPro" id="IPR058594">
    <property type="entry name" value="PB1-like_dom_pln"/>
</dbReference>
<name>A0A6L2KAM3_TANCI</name>
<feature type="compositionally biased region" description="Basic and acidic residues" evidence="1">
    <location>
        <begin position="1187"/>
        <end position="1200"/>
    </location>
</feature>
<feature type="region of interest" description="Disordered" evidence="1">
    <location>
        <begin position="1088"/>
        <end position="1114"/>
    </location>
</feature>
<evidence type="ECO:0000256" key="1">
    <source>
        <dbReference type="SAM" id="MobiDB-lite"/>
    </source>
</evidence>
<feature type="region of interest" description="Disordered" evidence="1">
    <location>
        <begin position="1131"/>
        <end position="1200"/>
    </location>
</feature>
<evidence type="ECO:0000259" key="2">
    <source>
        <dbReference type="Pfam" id="PF26130"/>
    </source>
</evidence>
<feature type="domain" description="PB1-like" evidence="2">
    <location>
        <begin position="25"/>
        <end position="124"/>
    </location>
</feature>
<sequence>MEASLSTVDGHHRATHQRSHNAPNMFSIQIHHGEKFQRYPGQIYVSGRVDIFDMAGIDLFTIVTLNMMVHKLDYTGKSEPMFYNCLRPLTSLDEGLYDLACEEDVRCLDTLVRSFNLIEVYIEHGVTDLDSYLRAPRFRATLEEITDEPELDGEAGIADVARSGVDSLGLIHDDSFGVDDLDLNLNEPVNLNISQVETQFELLVSEEPDVGRTQKPIYAEVSTQEPIAAEVSTQEPIVAEVSTQEPIVVEVSTEEDTNQYNGKFDESARSDGYLDLFFDNIDVINLVSDDVLKGENVDVINADAFDSDPGNDEETSYRKRRLAELRTKMDGVINASGQWKRNLKLYKNDGVRIRARYDRNVLVFTMSQGIGPTGPNCGMEARPSGSSGLTTKSKKRKNTGLRKKYCLNIKKDMPPRDKMDNPNITIEEYARLEKEKACRHGKVYNRETVKYGKIWYDKYVHNLRSIKTEFPTIVFNDELSSKKTLSCEPTVSSLNNNEIDFNISFDESNDEDYVVIFDKNSFSFKIIYANDLKTDSENDNEKVNMPSFPSPKQKVSYFNNLDFFKDFENEFLAIIYNDALTSKPYFLTEPTLKPRPIDEFDFKDETSLSEYDEVEQNFLYFNDIFPFNIIYPDNLKSGKDNDDNEIDIIRQVNRAHALDFEGLTPDIRHDLAKRLRMVYTRDDGQEIFEFILEFFSTCRIGSEMGLDVVDTLCLQLGGDRRFMTWRQFILALGLHTTDEMTENGFEAYWLGSERVIPDKGDHSGYWIEISSDRDFLRFSPSYTYIRDLVLRLCHRHVEGRKNGAKLSRRHFIRRLAHHFGLVSDDGLRGLSVVTRELPLINMGELEKLNICMEIGDDWAWVAQGAERQPVVMAATPGGAKDAPDIDEGGQAVPAPIHAPIPPPPPAVGKTMPQRLGRLEEEIHVNSSCLGLRKKYRLNIKNDMPPRDKAKSNLLLNNICEVFNGKIVRGKDKPVITLLEYIREYCIKTIVNVQGVINKCTGPLIPTANKIKDSIKKKVHLIKVQWNGANKYQVSCSLGDHGTTPTNVGKSLLLVEYMERNILSQDTTNLWDHVLGEVHMSNKNFATQASCPEASGSASRQAQLTEPAVGQDGSGGSGAGVVIGLSAAAGEGGTGGPGGASVASQGSSHSRWTKRIVQTERISPQKRTLTQPASQPSTSCQVAVSKTRNADGREMDDGVPT</sequence>
<evidence type="ECO:0000313" key="3">
    <source>
        <dbReference type="EMBL" id="GEU46376.1"/>
    </source>
</evidence>
<reference evidence="3" key="1">
    <citation type="journal article" date="2019" name="Sci. Rep.">
        <title>Draft genome of Tanacetum cinerariifolium, the natural source of mosquito coil.</title>
        <authorList>
            <person name="Yamashiro T."/>
            <person name="Shiraishi A."/>
            <person name="Satake H."/>
            <person name="Nakayama K."/>
        </authorList>
    </citation>
    <scope>NUCLEOTIDE SEQUENCE</scope>
</reference>
<accession>A0A6L2KAM3</accession>